<evidence type="ECO:0000313" key="4">
    <source>
        <dbReference type="Proteomes" id="UP000198217"/>
    </source>
</evidence>
<dbReference type="InterPro" id="IPR001932">
    <property type="entry name" value="PPM-type_phosphatase-like_dom"/>
</dbReference>
<keyword evidence="4" id="KW-1185">Reference proteome</keyword>
<evidence type="ECO:0000256" key="1">
    <source>
        <dbReference type="ARBA" id="ARBA00022801"/>
    </source>
</evidence>
<dbReference type="InterPro" id="IPR036457">
    <property type="entry name" value="PPM-type-like_dom_sf"/>
</dbReference>
<dbReference type="PANTHER" id="PTHR43156">
    <property type="entry name" value="STAGE II SPORULATION PROTEIN E-RELATED"/>
    <property type="match status" value="1"/>
</dbReference>
<gene>
    <name evidence="3" type="ORF">GA0070609_4612</name>
</gene>
<protein>
    <submittedName>
        <fullName evidence="3">Serine phosphatase RsbU, regulator of sigma subunit</fullName>
    </submittedName>
</protein>
<dbReference type="Gene3D" id="3.60.40.10">
    <property type="entry name" value="PPM-type phosphatase domain"/>
    <property type="match status" value="1"/>
</dbReference>
<evidence type="ECO:0000313" key="3">
    <source>
        <dbReference type="EMBL" id="SCG71642.1"/>
    </source>
</evidence>
<organism evidence="3 4">
    <name type="scientific">Micromonospora echinaurantiaca</name>
    <dbReference type="NCBI Taxonomy" id="47857"/>
    <lineage>
        <taxon>Bacteria</taxon>
        <taxon>Bacillati</taxon>
        <taxon>Actinomycetota</taxon>
        <taxon>Actinomycetes</taxon>
        <taxon>Micromonosporales</taxon>
        <taxon>Micromonosporaceae</taxon>
        <taxon>Micromonospora</taxon>
    </lineage>
</organism>
<proteinExistence type="predicted"/>
<dbReference type="Pfam" id="PF07228">
    <property type="entry name" value="SpoIIE"/>
    <property type="match status" value="1"/>
</dbReference>
<dbReference type="RefSeq" id="WP_088995644.1">
    <property type="nucleotide sequence ID" value="NZ_LT607750.1"/>
</dbReference>
<feature type="domain" description="PPM-type phosphatase" evidence="2">
    <location>
        <begin position="174"/>
        <end position="389"/>
    </location>
</feature>
<dbReference type="SMART" id="SM00331">
    <property type="entry name" value="PP2C_SIG"/>
    <property type="match status" value="1"/>
</dbReference>
<evidence type="ECO:0000259" key="2">
    <source>
        <dbReference type="SMART" id="SM00331"/>
    </source>
</evidence>
<dbReference type="SUPFAM" id="SSF55781">
    <property type="entry name" value="GAF domain-like"/>
    <property type="match status" value="1"/>
</dbReference>
<accession>A0A1C5JM60</accession>
<dbReference type="SUPFAM" id="SSF81606">
    <property type="entry name" value="PP2C-like"/>
    <property type="match status" value="1"/>
</dbReference>
<keyword evidence="1" id="KW-0378">Hydrolase</keyword>
<dbReference type="PANTHER" id="PTHR43156:SF2">
    <property type="entry name" value="STAGE II SPORULATION PROTEIN E"/>
    <property type="match status" value="1"/>
</dbReference>
<dbReference type="InterPro" id="IPR052016">
    <property type="entry name" value="Bact_Sigma-Reg"/>
</dbReference>
<reference evidence="3 4" key="1">
    <citation type="submission" date="2016-06" db="EMBL/GenBank/DDBJ databases">
        <authorList>
            <person name="Kjaerup R.B."/>
            <person name="Dalgaard T.S."/>
            <person name="Juul-Madsen H.R."/>
        </authorList>
    </citation>
    <scope>NUCLEOTIDE SEQUENCE [LARGE SCALE GENOMIC DNA]</scope>
    <source>
        <strain evidence="3 4">DSM 43904</strain>
    </source>
</reference>
<dbReference type="AlphaFoldDB" id="A0A1C5JM60"/>
<dbReference type="EMBL" id="LT607750">
    <property type="protein sequence ID" value="SCG71642.1"/>
    <property type="molecule type" value="Genomic_DNA"/>
</dbReference>
<name>A0A1C5JM60_9ACTN</name>
<dbReference type="Proteomes" id="UP000198217">
    <property type="component" value="Chromosome I"/>
</dbReference>
<sequence>MTASDPWRRALADLVSRSHRLPPDELAVAVGVVLRPLGATATVYLVDAEQCDLRPLPEPGRPAPDALPIDTSLAGRAFTHVEPLIGHGPPPRLWVPIVNGTDRLGLLEVFPAAAVDPSDSSLQDGCRLIAGLIGHLVTSKIAYGDVLHRARRSRPMAVSAELLWQLLPPLTFAAPNTAISALLEPCYEVGGDAFDYALDAGVLSLAILDGVGRGLPAVLTTSVALSALRAARRAGSDLPGLARSVDTAITSQWRDARFVTGVLAEFDTRTGVLRYVVAGHPPPLLLRGGRAVREMTGGRRLPLGLADQAVPAQTRLERGDRLLLHTDGVTEARSTSGELFGLPRLTDLAERQISSGLPAAEILRRLSHAVTEHLGGTDRDDATLLLVEWSAEASANAEP</sequence>
<dbReference type="GO" id="GO:0016791">
    <property type="term" value="F:phosphatase activity"/>
    <property type="evidence" value="ECO:0007669"/>
    <property type="project" value="TreeGrafter"/>
</dbReference>